<comment type="function">
    <text evidence="8">Toxic component of a toxin-antitoxin (TA) system. An RNase.</text>
</comment>
<accession>A0A1F6A4W9</accession>
<dbReference type="Proteomes" id="UP000177871">
    <property type="component" value="Unassembled WGS sequence"/>
</dbReference>
<evidence type="ECO:0000256" key="4">
    <source>
        <dbReference type="ARBA" id="ARBA00022723"/>
    </source>
</evidence>
<keyword evidence="4 8" id="KW-0479">Metal-binding</keyword>
<feature type="binding site" evidence="8">
    <location>
        <position position="5"/>
    </location>
    <ligand>
        <name>Mg(2+)</name>
        <dbReference type="ChEBI" id="CHEBI:18420"/>
    </ligand>
</feature>
<evidence type="ECO:0000256" key="1">
    <source>
        <dbReference type="ARBA" id="ARBA00001946"/>
    </source>
</evidence>
<dbReference type="EC" id="3.1.-.-" evidence="8"/>
<keyword evidence="8" id="KW-0800">Toxin</keyword>
<dbReference type="EMBL" id="MFJK01000003">
    <property type="protein sequence ID" value="OGG19780.1"/>
    <property type="molecule type" value="Genomic_DNA"/>
</dbReference>
<feature type="domain" description="PIN" evidence="9">
    <location>
        <begin position="2"/>
        <end position="115"/>
    </location>
</feature>
<comment type="similarity">
    <text evidence="7 8">Belongs to the PINc/VapC protein family.</text>
</comment>
<gene>
    <name evidence="8" type="primary">vapC</name>
    <name evidence="10" type="ORF">A2721_01245</name>
</gene>
<dbReference type="Pfam" id="PF01850">
    <property type="entry name" value="PIN"/>
    <property type="match status" value="1"/>
</dbReference>
<dbReference type="GO" id="GO:0016787">
    <property type="term" value="F:hydrolase activity"/>
    <property type="evidence" value="ECO:0007669"/>
    <property type="project" value="UniProtKB-KW"/>
</dbReference>
<evidence type="ECO:0000256" key="6">
    <source>
        <dbReference type="ARBA" id="ARBA00022842"/>
    </source>
</evidence>
<evidence type="ECO:0000259" key="9">
    <source>
        <dbReference type="Pfam" id="PF01850"/>
    </source>
</evidence>
<dbReference type="GO" id="GO:0090729">
    <property type="term" value="F:toxin activity"/>
    <property type="evidence" value="ECO:0007669"/>
    <property type="project" value="UniProtKB-KW"/>
</dbReference>
<dbReference type="GO" id="GO:0004540">
    <property type="term" value="F:RNA nuclease activity"/>
    <property type="evidence" value="ECO:0007669"/>
    <property type="project" value="InterPro"/>
</dbReference>
<evidence type="ECO:0000256" key="7">
    <source>
        <dbReference type="ARBA" id="ARBA00038093"/>
    </source>
</evidence>
<evidence type="ECO:0000256" key="5">
    <source>
        <dbReference type="ARBA" id="ARBA00022801"/>
    </source>
</evidence>
<dbReference type="GO" id="GO:0000287">
    <property type="term" value="F:magnesium ion binding"/>
    <property type="evidence" value="ECO:0007669"/>
    <property type="project" value="UniProtKB-UniRule"/>
</dbReference>
<feature type="binding site" evidence="8">
    <location>
        <position position="92"/>
    </location>
    <ligand>
        <name>Mg(2+)</name>
        <dbReference type="ChEBI" id="CHEBI:18420"/>
    </ligand>
</feature>
<evidence type="ECO:0000256" key="3">
    <source>
        <dbReference type="ARBA" id="ARBA00022722"/>
    </source>
</evidence>
<keyword evidence="3 8" id="KW-0540">Nuclease</keyword>
<keyword evidence="2 8" id="KW-1277">Toxin-antitoxin system</keyword>
<dbReference type="CDD" id="cd18741">
    <property type="entry name" value="PIN_VapC4-5_FitB-like"/>
    <property type="match status" value="1"/>
</dbReference>
<dbReference type="AlphaFoldDB" id="A0A1F6A4W9"/>
<organism evidence="10 11">
    <name type="scientific">Candidatus Gottesmanbacteria bacterium RIFCSPHIGHO2_01_FULL_47_48</name>
    <dbReference type="NCBI Taxonomy" id="1798381"/>
    <lineage>
        <taxon>Bacteria</taxon>
        <taxon>Candidatus Gottesmaniibacteriota</taxon>
    </lineage>
</organism>
<evidence type="ECO:0000313" key="11">
    <source>
        <dbReference type="Proteomes" id="UP000177871"/>
    </source>
</evidence>
<dbReference type="HAMAP" id="MF_00265">
    <property type="entry name" value="VapC_Nob1"/>
    <property type="match status" value="1"/>
</dbReference>
<dbReference type="InterPro" id="IPR029060">
    <property type="entry name" value="PIN-like_dom_sf"/>
</dbReference>
<dbReference type="InterPro" id="IPR002716">
    <property type="entry name" value="PIN_dom"/>
</dbReference>
<protein>
    <recommendedName>
        <fullName evidence="8">Ribonuclease VapC</fullName>
        <shortName evidence="8">RNase VapC</shortName>
        <ecNumber evidence="8">3.1.-.-</ecNumber>
    </recommendedName>
    <alternativeName>
        <fullName evidence="8">Toxin VapC</fullName>
    </alternativeName>
</protein>
<evidence type="ECO:0000256" key="8">
    <source>
        <dbReference type="HAMAP-Rule" id="MF_00265"/>
    </source>
</evidence>
<dbReference type="Gene3D" id="3.40.50.1010">
    <property type="entry name" value="5'-nuclease"/>
    <property type="match status" value="1"/>
</dbReference>
<dbReference type="InterPro" id="IPR022907">
    <property type="entry name" value="VapC_family"/>
</dbReference>
<proteinExistence type="inferred from homology"/>
<name>A0A1F6A4W9_9BACT</name>
<sequence>MYLLDTDIVIWITRGRKDILDVVAKLVSEGGTAISTISIAEIYAGILPHEVEAIEIFLKEQEIIDVSLVIAKTGGYYWLENRKSLKNLNLADCIVAATAKIQNATLVTLNTRHFSMTDIKVLNPLRKSAF</sequence>
<comment type="caution">
    <text evidence="10">The sequence shown here is derived from an EMBL/GenBank/DDBJ whole genome shotgun (WGS) entry which is preliminary data.</text>
</comment>
<evidence type="ECO:0000313" key="10">
    <source>
        <dbReference type="EMBL" id="OGG19780.1"/>
    </source>
</evidence>
<keyword evidence="6 8" id="KW-0460">Magnesium</keyword>
<dbReference type="STRING" id="1798381.A2721_01245"/>
<comment type="cofactor">
    <cofactor evidence="1 8">
        <name>Mg(2+)</name>
        <dbReference type="ChEBI" id="CHEBI:18420"/>
    </cofactor>
</comment>
<dbReference type="SUPFAM" id="SSF88723">
    <property type="entry name" value="PIN domain-like"/>
    <property type="match status" value="1"/>
</dbReference>
<dbReference type="InterPro" id="IPR050556">
    <property type="entry name" value="Type_II_TA_system_RNase"/>
</dbReference>
<reference evidence="10 11" key="1">
    <citation type="journal article" date="2016" name="Nat. Commun.">
        <title>Thousands of microbial genomes shed light on interconnected biogeochemical processes in an aquifer system.</title>
        <authorList>
            <person name="Anantharaman K."/>
            <person name="Brown C.T."/>
            <person name="Hug L.A."/>
            <person name="Sharon I."/>
            <person name="Castelle C.J."/>
            <person name="Probst A.J."/>
            <person name="Thomas B.C."/>
            <person name="Singh A."/>
            <person name="Wilkins M.J."/>
            <person name="Karaoz U."/>
            <person name="Brodie E.L."/>
            <person name="Williams K.H."/>
            <person name="Hubbard S.S."/>
            <person name="Banfield J.F."/>
        </authorList>
    </citation>
    <scope>NUCLEOTIDE SEQUENCE [LARGE SCALE GENOMIC DNA]</scope>
</reference>
<evidence type="ECO:0000256" key="2">
    <source>
        <dbReference type="ARBA" id="ARBA00022649"/>
    </source>
</evidence>
<dbReference type="PANTHER" id="PTHR33653">
    <property type="entry name" value="RIBONUCLEASE VAPC2"/>
    <property type="match status" value="1"/>
</dbReference>
<keyword evidence="5 8" id="KW-0378">Hydrolase</keyword>
<dbReference type="PANTHER" id="PTHR33653:SF1">
    <property type="entry name" value="RIBONUCLEASE VAPC2"/>
    <property type="match status" value="1"/>
</dbReference>